<dbReference type="EMBL" id="JARVCO010000012">
    <property type="protein sequence ID" value="MDZ8120523.1"/>
    <property type="molecule type" value="Genomic_DNA"/>
</dbReference>
<organism evidence="2 3">
    <name type="scientific">Pontiella agarivorans</name>
    <dbReference type="NCBI Taxonomy" id="3038953"/>
    <lineage>
        <taxon>Bacteria</taxon>
        <taxon>Pseudomonadati</taxon>
        <taxon>Kiritimatiellota</taxon>
        <taxon>Kiritimatiellia</taxon>
        <taxon>Kiritimatiellales</taxon>
        <taxon>Pontiellaceae</taxon>
        <taxon>Pontiella</taxon>
    </lineage>
</organism>
<keyword evidence="3" id="KW-1185">Reference proteome</keyword>
<feature type="chain" id="PRO_5046747440" evidence="1">
    <location>
        <begin position="21"/>
        <end position="476"/>
    </location>
</feature>
<proteinExistence type="predicted"/>
<protein>
    <submittedName>
        <fullName evidence="2">Uncharacterized protein</fullName>
    </submittedName>
</protein>
<name>A0ABU5N255_9BACT</name>
<accession>A0ABU5N255</accession>
<evidence type="ECO:0000313" key="2">
    <source>
        <dbReference type="EMBL" id="MDZ8120523.1"/>
    </source>
</evidence>
<evidence type="ECO:0000256" key="1">
    <source>
        <dbReference type="SAM" id="SignalP"/>
    </source>
</evidence>
<dbReference type="RefSeq" id="WP_322610297.1">
    <property type="nucleotide sequence ID" value="NZ_JARVCO010000012.1"/>
</dbReference>
<keyword evidence="1" id="KW-0732">Signal</keyword>
<evidence type="ECO:0000313" key="3">
    <source>
        <dbReference type="Proteomes" id="UP001290861"/>
    </source>
</evidence>
<comment type="caution">
    <text evidence="2">The sequence shown here is derived from an EMBL/GenBank/DDBJ whole genome shotgun (WGS) entry which is preliminary data.</text>
</comment>
<gene>
    <name evidence="2" type="ORF">P9H32_17990</name>
</gene>
<reference evidence="2 3" key="1">
    <citation type="journal article" date="2024" name="Appl. Environ. Microbiol.">
        <title>Pontiella agarivorans sp. nov., a novel marine anaerobic bacterium capable of degrading macroalgal polysaccharides and fixing nitrogen.</title>
        <authorList>
            <person name="Liu N."/>
            <person name="Kivenson V."/>
            <person name="Peng X."/>
            <person name="Cui Z."/>
            <person name="Lankiewicz T.S."/>
            <person name="Gosselin K.M."/>
            <person name="English C.J."/>
            <person name="Blair E.M."/>
            <person name="O'Malley M.A."/>
            <person name="Valentine D.L."/>
        </authorList>
    </citation>
    <scope>NUCLEOTIDE SEQUENCE [LARGE SCALE GENOMIC DNA]</scope>
    <source>
        <strain evidence="2 3">NLcol2</strain>
    </source>
</reference>
<dbReference type="Proteomes" id="UP001290861">
    <property type="component" value="Unassembled WGS sequence"/>
</dbReference>
<sequence length="476" mass="52461">MRRDLFLSVLLLAGIGVSNAEESPWTTANRIAISADGNPDADADDVGASPISLAMLAKAGLQENLVHYDFNNFLNYKRIDPGNNRMWQGAMGGQARWGFDKNRFFDAAVDPQGAVAHLTEEINKSTAADPLYLIVAGPMELIFQALEAAEPEARKRVILVSHHNYNEYFKARLWHRNWNDVQALVPEIGYLRIKDQNGWDGSGLKGKGYADFYWLRDHADPNLNWVYERIRAGKPDVSDAGMLAWLMGISGDDEMVTIQEMRQWFGPDLVPAPGGVPETPAAPAGVEPEVIPPAADQVFLEVDGKLVIEAESVPLSRGWKNDGTGAIRWEPPEGKGVSHQHQGELMYTIRISNPGKYRMALKSAHDGAGLKDDWSSCYTLMGLNPVSPYGNTRKTGFPANENSGFTWDTAHKNYGAVRSKEGRVSEPVYDLSAGDHCFWICGRSSGFRIDKIHFFKTGIAGFKSDSEAATLFVTGN</sequence>
<feature type="signal peptide" evidence="1">
    <location>
        <begin position="1"/>
        <end position="20"/>
    </location>
</feature>